<gene>
    <name evidence="1" type="ORF">EG028_09145</name>
</gene>
<organism evidence="1 2">
    <name type="scientific">Chitinophaga barathri</name>
    <dbReference type="NCBI Taxonomy" id="1647451"/>
    <lineage>
        <taxon>Bacteria</taxon>
        <taxon>Pseudomonadati</taxon>
        <taxon>Bacteroidota</taxon>
        <taxon>Chitinophagia</taxon>
        <taxon>Chitinophagales</taxon>
        <taxon>Chitinophagaceae</taxon>
        <taxon>Chitinophaga</taxon>
    </lineage>
</organism>
<evidence type="ECO:0000313" key="2">
    <source>
        <dbReference type="Proteomes" id="UP000279089"/>
    </source>
</evidence>
<comment type="caution">
    <text evidence="1">The sequence shown here is derived from an EMBL/GenBank/DDBJ whole genome shotgun (WGS) entry which is preliminary data.</text>
</comment>
<keyword evidence="2" id="KW-1185">Reference proteome</keyword>
<protein>
    <submittedName>
        <fullName evidence="1">Uncharacterized protein</fullName>
    </submittedName>
</protein>
<evidence type="ECO:0000313" key="1">
    <source>
        <dbReference type="EMBL" id="RPD41475.1"/>
    </source>
</evidence>
<name>A0A3N4MDG8_9BACT</name>
<dbReference type="Proteomes" id="UP000279089">
    <property type="component" value="Unassembled WGS sequence"/>
</dbReference>
<dbReference type="OrthoDB" id="7596615at2"/>
<proteinExistence type="predicted"/>
<dbReference type="EMBL" id="RMBX01000004">
    <property type="protein sequence ID" value="RPD41475.1"/>
    <property type="molecule type" value="Genomic_DNA"/>
</dbReference>
<reference evidence="2" key="1">
    <citation type="submission" date="2018-11" db="EMBL/GenBank/DDBJ databases">
        <title>Chitinophaga lutea sp.nov., isolate from arsenic contaminated soil.</title>
        <authorList>
            <person name="Zong Y."/>
        </authorList>
    </citation>
    <scope>NUCLEOTIDE SEQUENCE [LARGE SCALE GENOMIC DNA]</scope>
    <source>
        <strain evidence="2">YLT18</strain>
    </source>
</reference>
<dbReference type="AlphaFoldDB" id="A0A3N4MDG8"/>
<sequence length="214" mass="24572">MLTPDYNEKVFINCPFDDGYRPILHAMVYAVYRCGFYPVTALAEDDGTDSRLNKILRCIRDCRYGIHDISCIEVNMNNLPRFNMPFETGLFFAAKHFGGGLQKTKSGLVFERTKYLYQQYISDLNGIDTKAHGNDPIQVLEKIRDWLRTSSNKTTIPGGATLRRDYRDFVTRLPSVVDKLGFDQDNILFSDFCQIVERAMHEKLEISLLTSACE</sequence>
<accession>A0A3N4MDG8</accession>
<dbReference type="RefSeq" id="WP_120516227.1">
    <property type="nucleotide sequence ID" value="NZ_QXZY01000005.1"/>
</dbReference>